<feature type="region of interest" description="Disordered" evidence="1">
    <location>
        <begin position="396"/>
        <end position="416"/>
    </location>
</feature>
<name>A0A9W6WSQ2_9STRA</name>
<feature type="region of interest" description="Disordered" evidence="1">
    <location>
        <begin position="430"/>
        <end position="450"/>
    </location>
</feature>
<sequence>MRGQLYSAEAARAAAEKSLHLEIYRRENAEVLAKTAFGESDYLRVELRRSKEAQTQLAKKVEQLNAVGRPLRLRPQPQRQRRRQRPTTDAPFTSTMTDAPTTHAPTGTSSSSILVFCVEPADVGPDYDNGHGHGGAIHVNNGGTLRPLRQRGCPDGDILQIDSVSRDEPAHVGANVEPTRRAKSPTKITDNNRVEFSGSNTSSTRSSDSSVRRPCGLSCPPLRSSDGVTKAISAAWQVQEACVVVPGHRPQVVTSWFVEVDERGFYSACKRWLWHLGTYQVNEQQVKMVKTSTNAKGSTPATAGGRSSARPRSADATTRATASTPRSVKFEPVDDRGHGSGVDEDDEVEMKMEPAEEEVEDGEVDKLSVVVENSGTPRLVARRLDDDLEEVASARALAPDERPVTSNRPPVNGDTPSAYRALGQIGRSMTTTSAGCRCSHPKKLEGPSGL</sequence>
<feature type="region of interest" description="Disordered" evidence="1">
    <location>
        <begin position="169"/>
        <end position="219"/>
    </location>
</feature>
<feature type="compositionally biased region" description="Low complexity" evidence="1">
    <location>
        <begin position="69"/>
        <end position="78"/>
    </location>
</feature>
<evidence type="ECO:0000256" key="1">
    <source>
        <dbReference type="SAM" id="MobiDB-lite"/>
    </source>
</evidence>
<dbReference type="Proteomes" id="UP001165083">
    <property type="component" value="Unassembled WGS sequence"/>
</dbReference>
<evidence type="ECO:0000313" key="3">
    <source>
        <dbReference type="Proteomes" id="UP001165083"/>
    </source>
</evidence>
<dbReference type="EMBL" id="BSXW01000205">
    <property type="protein sequence ID" value="GMF14701.1"/>
    <property type="molecule type" value="Genomic_DNA"/>
</dbReference>
<evidence type="ECO:0000313" key="2">
    <source>
        <dbReference type="EMBL" id="GMF14701.1"/>
    </source>
</evidence>
<comment type="caution">
    <text evidence="2">The sequence shown here is derived from an EMBL/GenBank/DDBJ whole genome shotgun (WGS) entry which is preliminary data.</text>
</comment>
<feature type="compositionally biased region" description="Basic and acidic residues" evidence="1">
    <location>
        <begin position="328"/>
        <end position="338"/>
    </location>
</feature>
<dbReference type="AlphaFoldDB" id="A0A9W6WSQ2"/>
<keyword evidence="3" id="KW-1185">Reference proteome</keyword>
<feature type="compositionally biased region" description="Polar residues" evidence="1">
    <location>
        <begin position="90"/>
        <end position="109"/>
    </location>
</feature>
<reference evidence="2" key="1">
    <citation type="submission" date="2023-04" db="EMBL/GenBank/DDBJ databases">
        <title>Phytophthora lilii NBRC 32176.</title>
        <authorList>
            <person name="Ichikawa N."/>
            <person name="Sato H."/>
            <person name="Tonouchi N."/>
        </authorList>
    </citation>
    <scope>NUCLEOTIDE SEQUENCE</scope>
    <source>
        <strain evidence="2">NBRC 32176</strain>
    </source>
</reference>
<proteinExistence type="predicted"/>
<organism evidence="2 3">
    <name type="scientific">Phytophthora lilii</name>
    <dbReference type="NCBI Taxonomy" id="2077276"/>
    <lineage>
        <taxon>Eukaryota</taxon>
        <taxon>Sar</taxon>
        <taxon>Stramenopiles</taxon>
        <taxon>Oomycota</taxon>
        <taxon>Peronosporomycetes</taxon>
        <taxon>Peronosporales</taxon>
        <taxon>Peronosporaceae</taxon>
        <taxon>Phytophthora</taxon>
    </lineage>
</organism>
<feature type="compositionally biased region" description="Low complexity" evidence="1">
    <location>
        <begin position="301"/>
        <end position="327"/>
    </location>
</feature>
<gene>
    <name evidence="2" type="ORF">Plil01_000489600</name>
</gene>
<feature type="region of interest" description="Disordered" evidence="1">
    <location>
        <begin position="63"/>
        <end position="109"/>
    </location>
</feature>
<protein>
    <submittedName>
        <fullName evidence="2">Unnamed protein product</fullName>
    </submittedName>
</protein>
<feature type="compositionally biased region" description="Polar residues" evidence="1">
    <location>
        <begin position="290"/>
        <end position="300"/>
    </location>
</feature>
<feature type="region of interest" description="Disordered" evidence="1">
    <location>
        <begin position="290"/>
        <end position="350"/>
    </location>
</feature>
<feature type="compositionally biased region" description="Low complexity" evidence="1">
    <location>
        <begin position="197"/>
        <end position="209"/>
    </location>
</feature>
<accession>A0A9W6WSQ2</accession>